<name>A0A2H0W4T3_9BACT</name>
<dbReference type="AlphaFoldDB" id="A0A2H0W4T3"/>
<dbReference type="EMBL" id="PEZY01000005">
    <property type="protein sequence ID" value="PIS06368.1"/>
    <property type="molecule type" value="Genomic_DNA"/>
</dbReference>
<accession>A0A2H0W4T3</accession>
<gene>
    <name evidence="1" type="ORF">COT80_02265</name>
</gene>
<sequence length="292" mass="33578">MSVLIERFIANLENVDQFNSKILTSFLLKAKVKKAKVIAESYFNNNDHGFSHSQAVWQRCQTIITQSPSLWPVAKMQMPVDTNTDNQARKVLMLASVFHDMGRFLGASFEDHEEVGADLTRKIVGGTCLEYPLYYAILYHDYFCELVDGRCMPSPVIFPISEIFRLADKTSISPSDEIKRYYQTGKRLLPGMPIFDPTISDEVRFNFANKTKNKDELTWFLSLFALQSTDFIYGDTRDAYAYWARGKYQALEMVGDLCLEEEYINGQTPVDPEEAKQVIIRFCKQNNLILFC</sequence>
<evidence type="ECO:0000313" key="1">
    <source>
        <dbReference type="EMBL" id="PIS06368.1"/>
    </source>
</evidence>
<reference evidence="2" key="1">
    <citation type="submission" date="2017-09" db="EMBL/GenBank/DDBJ databases">
        <title>Depth-based differentiation of microbial function through sediment-hosted aquifers and enrichment of novel symbionts in the deep terrestrial subsurface.</title>
        <authorList>
            <person name="Probst A.J."/>
            <person name="Ladd B."/>
            <person name="Jarett J.K."/>
            <person name="Geller-Mcgrath D.E."/>
            <person name="Sieber C.M.K."/>
            <person name="Emerson J.B."/>
            <person name="Anantharaman K."/>
            <person name="Thomas B.C."/>
            <person name="Malmstrom R."/>
            <person name="Stieglmeier M."/>
            <person name="Klingl A."/>
            <person name="Woyke T."/>
            <person name="Ryan C.M."/>
            <person name="Banfield J.F."/>
        </authorList>
    </citation>
    <scope>NUCLEOTIDE SEQUENCE [LARGE SCALE GENOMIC DNA]</scope>
</reference>
<evidence type="ECO:0000313" key="2">
    <source>
        <dbReference type="Proteomes" id="UP000229056"/>
    </source>
</evidence>
<evidence type="ECO:0008006" key="3">
    <source>
        <dbReference type="Google" id="ProtNLM"/>
    </source>
</evidence>
<proteinExistence type="predicted"/>
<dbReference type="SUPFAM" id="SSF109604">
    <property type="entry name" value="HD-domain/PDEase-like"/>
    <property type="match status" value="1"/>
</dbReference>
<dbReference type="Gene3D" id="1.10.3210.10">
    <property type="entry name" value="Hypothetical protein af1432"/>
    <property type="match status" value="1"/>
</dbReference>
<dbReference type="Proteomes" id="UP000229056">
    <property type="component" value="Unassembled WGS sequence"/>
</dbReference>
<protein>
    <recommendedName>
        <fullName evidence="3">HD domain-containing protein</fullName>
    </recommendedName>
</protein>
<organism evidence="1 2">
    <name type="scientific">Candidatus Buchananbacteria bacterium CG10_big_fil_rev_8_21_14_0_10_33_19</name>
    <dbReference type="NCBI Taxonomy" id="1974525"/>
    <lineage>
        <taxon>Bacteria</taxon>
        <taxon>Candidatus Buchananiibacteriota</taxon>
    </lineage>
</organism>
<comment type="caution">
    <text evidence="1">The sequence shown here is derived from an EMBL/GenBank/DDBJ whole genome shotgun (WGS) entry which is preliminary data.</text>
</comment>